<dbReference type="InterPro" id="IPR011466">
    <property type="entry name" value="DUF1572"/>
</dbReference>
<name>A0ABU8FAV5_9BACI</name>
<sequence>MNRVEDKFLSTVLSQFIHIKARAEQAIEQLTEQELHWQPNEESNSIAIIMKHLSGNMHSRWTDFLTTDGEKEERDRDDEFVDTIQSREELLHIWEKGWFLLFSTIQELKTDDLLKIVTIRKNPLTVLEAIQIEIAHCSNHLGQILYIGKQIKGSEWKILSIPRGQSKNFVK</sequence>
<dbReference type="EMBL" id="JBAWSX010000001">
    <property type="protein sequence ID" value="MEI4799809.1"/>
    <property type="molecule type" value="Genomic_DNA"/>
</dbReference>
<keyword evidence="2" id="KW-1185">Reference proteome</keyword>
<gene>
    <name evidence="1" type="ORF">WAZ07_00465</name>
</gene>
<dbReference type="Gene3D" id="1.20.120.450">
    <property type="entry name" value="dinb family like domain"/>
    <property type="match status" value="1"/>
</dbReference>
<comment type="caution">
    <text evidence="1">The sequence shown here is derived from an EMBL/GenBank/DDBJ whole genome shotgun (WGS) entry which is preliminary data.</text>
</comment>
<evidence type="ECO:0000313" key="1">
    <source>
        <dbReference type="EMBL" id="MEI4799809.1"/>
    </source>
</evidence>
<proteinExistence type="predicted"/>
<reference evidence="1 2" key="1">
    <citation type="submission" date="2024-01" db="EMBL/GenBank/DDBJ databases">
        <title>Seven novel Bacillus-like species.</title>
        <authorList>
            <person name="Liu G."/>
        </authorList>
    </citation>
    <scope>NUCLEOTIDE SEQUENCE [LARGE SCALE GENOMIC DNA]</scope>
    <source>
        <strain evidence="1 2">FJAT-51639</strain>
    </source>
</reference>
<organism evidence="1 2">
    <name type="scientific">Bacillus bruguierae</name>
    <dbReference type="NCBI Taxonomy" id="3127667"/>
    <lineage>
        <taxon>Bacteria</taxon>
        <taxon>Bacillati</taxon>
        <taxon>Bacillota</taxon>
        <taxon>Bacilli</taxon>
        <taxon>Bacillales</taxon>
        <taxon>Bacillaceae</taxon>
        <taxon>Bacillus</taxon>
    </lineage>
</organism>
<dbReference type="RefSeq" id="WP_336471395.1">
    <property type="nucleotide sequence ID" value="NZ_JBAWSX010000001.1"/>
</dbReference>
<accession>A0ABU8FAV5</accession>
<dbReference type="Proteomes" id="UP001372526">
    <property type="component" value="Unassembled WGS sequence"/>
</dbReference>
<dbReference type="SUPFAM" id="SSF109854">
    <property type="entry name" value="DinB/YfiT-like putative metalloenzymes"/>
    <property type="match status" value="1"/>
</dbReference>
<protein>
    <submittedName>
        <fullName evidence="1">DUF1572 family protein</fullName>
    </submittedName>
</protein>
<evidence type="ECO:0000313" key="2">
    <source>
        <dbReference type="Proteomes" id="UP001372526"/>
    </source>
</evidence>
<dbReference type="Pfam" id="PF07609">
    <property type="entry name" value="DUF1572"/>
    <property type="match status" value="1"/>
</dbReference>
<dbReference type="InterPro" id="IPR034660">
    <property type="entry name" value="DinB/YfiT-like"/>
</dbReference>